<dbReference type="SMART" id="SM00533">
    <property type="entry name" value="MUTSd"/>
    <property type="match status" value="1"/>
</dbReference>
<dbReference type="InterPro" id="IPR007696">
    <property type="entry name" value="DNA_mismatch_repair_MutS_core"/>
</dbReference>
<dbReference type="PIRSF" id="PIRSF005814">
    <property type="entry name" value="MutS_YshD"/>
    <property type="match status" value="1"/>
</dbReference>
<keyword evidence="3" id="KW-0238">DNA-binding</keyword>
<reference evidence="6 7" key="1">
    <citation type="journal article" date="2017" name="Nature">
        <title>The Apostasia genome and the evolution of orchids.</title>
        <authorList>
            <person name="Zhang G.Q."/>
            <person name="Liu K.W."/>
            <person name="Li Z."/>
            <person name="Lohaus R."/>
            <person name="Hsiao Y.Y."/>
            <person name="Niu S.C."/>
            <person name="Wang J.Y."/>
            <person name="Lin Y.C."/>
            <person name="Xu Q."/>
            <person name="Chen L.J."/>
            <person name="Yoshida K."/>
            <person name="Fujiwara S."/>
            <person name="Wang Z.W."/>
            <person name="Zhang Y.Q."/>
            <person name="Mitsuda N."/>
            <person name="Wang M."/>
            <person name="Liu G.H."/>
            <person name="Pecoraro L."/>
            <person name="Huang H.X."/>
            <person name="Xiao X.J."/>
            <person name="Lin M."/>
            <person name="Wu X.Y."/>
            <person name="Wu W.L."/>
            <person name="Chen Y.Y."/>
            <person name="Chang S.B."/>
            <person name="Sakamoto S."/>
            <person name="Ohme-Takagi M."/>
            <person name="Yagi M."/>
            <person name="Zeng S.J."/>
            <person name="Shen C.Y."/>
            <person name="Yeh C.M."/>
            <person name="Luo Y.B."/>
            <person name="Tsai W.C."/>
            <person name="Van de Peer Y."/>
            <person name="Liu Z.J."/>
        </authorList>
    </citation>
    <scope>NUCLEOTIDE SEQUENCE [LARGE SCALE GENOMIC DNA]</scope>
    <source>
        <strain evidence="7">cv. Shenzhen</strain>
        <tissue evidence="6">Stem</tissue>
    </source>
</reference>
<evidence type="ECO:0000256" key="1">
    <source>
        <dbReference type="ARBA" id="ARBA00022741"/>
    </source>
</evidence>
<dbReference type="STRING" id="1088818.A0A2I0B8V2"/>
<dbReference type="PANTHER" id="PTHR48466:SF2">
    <property type="entry name" value="OS10G0509000 PROTEIN"/>
    <property type="match status" value="1"/>
</dbReference>
<sequence>MFCSEISSASGSNLFAVACPKTYARRWNPSAGLQQLHIASADGRKPKSSAISDSLRLLEWDKVCDMVSSFACTPLGREAAKAQLWATTDLSFEESKKRLEETSAAIELLNYGAGGVDFAGIDVMTVKSAIDQASRGFHMDGLEAMAVVSLIEFAGNLKTMVEAAVNDDTDCYNRFMPLAQMIMNTHICNALVKMVRQVIDEDGTVKDNASSELKQHRDQVHSLERKLYHLMDKLARNDRIETSSMEICNINGRWCLKAASSELGKLDGLLLPSGSGHLSLFEPVAAVPLNDELQQARALVAKAEEDVLSLLTDKMRAELGSIQNLLEMMIQLDVVVARARYSIEYGATYPKIFWPGVIKSHNVEGNSLLKRTSNKASLSHHLNEWKLYMRKAFHPLLLKRYRENLQSARKALAGAIYEAKNKRLQGKNIAAESIELLKERVWQLERDPPMPVDFVISIKTSIVVITGPNTGGKTISLKTVGLASLMSKSGLYVLAAEPVKVPWFDAVYADIGDEQSLTHSLSTFSGHLRQISAIHSSSTGDSLVLLDEVGAGTNPLEGTALGMSILESFAEMGAFLSMATTHHGELKTLKYSNHAFENACVEFDEESLKPTYRILWGIPGSFECHKYIREVRTSPSYIVLC</sequence>
<accession>A0A2I0B8V2</accession>
<dbReference type="SMART" id="SM00534">
    <property type="entry name" value="MUTSac"/>
    <property type="match status" value="1"/>
</dbReference>
<organism evidence="6 7">
    <name type="scientific">Apostasia shenzhenica</name>
    <dbReference type="NCBI Taxonomy" id="1088818"/>
    <lineage>
        <taxon>Eukaryota</taxon>
        <taxon>Viridiplantae</taxon>
        <taxon>Streptophyta</taxon>
        <taxon>Embryophyta</taxon>
        <taxon>Tracheophyta</taxon>
        <taxon>Spermatophyta</taxon>
        <taxon>Magnoliopsida</taxon>
        <taxon>Liliopsida</taxon>
        <taxon>Asparagales</taxon>
        <taxon>Orchidaceae</taxon>
        <taxon>Apostasioideae</taxon>
        <taxon>Apostasia</taxon>
    </lineage>
</organism>
<dbReference type="AlphaFoldDB" id="A0A2I0B8V2"/>
<dbReference type="EMBL" id="KZ451906">
    <property type="protein sequence ID" value="PKA64181.1"/>
    <property type="molecule type" value="Genomic_DNA"/>
</dbReference>
<name>A0A2I0B8V2_9ASPA</name>
<keyword evidence="1" id="KW-0547">Nucleotide-binding</keyword>
<dbReference type="GO" id="GO:0005524">
    <property type="term" value="F:ATP binding"/>
    <property type="evidence" value="ECO:0007669"/>
    <property type="project" value="UniProtKB-KW"/>
</dbReference>
<dbReference type="InterPro" id="IPR036187">
    <property type="entry name" value="DNA_mismatch_repair_MutS_sf"/>
</dbReference>
<dbReference type="GO" id="GO:0140664">
    <property type="term" value="F:ATP-dependent DNA damage sensor activity"/>
    <property type="evidence" value="ECO:0007669"/>
    <property type="project" value="InterPro"/>
</dbReference>
<dbReference type="InterPro" id="IPR000432">
    <property type="entry name" value="DNA_mismatch_repair_MutS_C"/>
</dbReference>
<feature type="coiled-coil region" evidence="4">
    <location>
        <begin position="206"/>
        <end position="233"/>
    </location>
</feature>
<dbReference type="SUPFAM" id="SSF52540">
    <property type="entry name" value="P-loop containing nucleoside triphosphate hydrolases"/>
    <property type="match status" value="1"/>
</dbReference>
<dbReference type="Gene3D" id="3.40.50.300">
    <property type="entry name" value="P-loop containing nucleotide triphosphate hydrolases"/>
    <property type="match status" value="1"/>
</dbReference>
<dbReference type="InterPro" id="IPR027417">
    <property type="entry name" value="P-loop_NTPase"/>
</dbReference>
<evidence type="ECO:0000313" key="7">
    <source>
        <dbReference type="Proteomes" id="UP000236161"/>
    </source>
</evidence>
<keyword evidence="4" id="KW-0175">Coiled coil</keyword>
<dbReference type="GO" id="GO:0006298">
    <property type="term" value="P:mismatch repair"/>
    <property type="evidence" value="ECO:0007669"/>
    <property type="project" value="InterPro"/>
</dbReference>
<gene>
    <name evidence="6" type="primary">MSH1</name>
    <name evidence="6" type="ORF">AXF42_Ash005194</name>
</gene>
<feature type="coiled-coil region" evidence="4">
    <location>
        <begin position="286"/>
        <end position="313"/>
    </location>
</feature>
<dbReference type="GO" id="GO:0045910">
    <property type="term" value="P:negative regulation of DNA recombination"/>
    <property type="evidence" value="ECO:0007669"/>
    <property type="project" value="InterPro"/>
</dbReference>
<evidence type="ECO:0000256" key="4">
    <source>
        <dbReference type="SAM" id="Coils"/>
    </source>
</evidence>
<protein>
    <submittedName>
        <fullName evidence="6">DNA mismatch repair protein MSH1, mitochondrial</fullName>
    </submittedName>
</protein>
<dbReference type="GO" id="GO:0030983">
    <property type="term" value="F:mismatched DNA binding"/>
    <property type="evidence" value="ECO:0007669"/>
    <property type="project" value="InterPro"/>
</dbReference>
<dbReference type="GO" id="GO:0016887">
    <property type="term" value="F:ATP hydrolysis activity"/>
    <property type="evidence" value="ECO:0007669"/>
    <property type="project" value="InterPro"/>
</dbReference>
<dbReference type="Pfam" id="PF00488">
    <property type="entry name" value="MutS_V"/>
    <property type="match status" value="1"/>
</dbReference>
<dbReference type="PROSITE" id="PS00486">
    <property type="entry name" value="DNA_MISMATCH_REPAIR_2"/>
    <property type="match status" value="1"/>
</dbReference>
<feature type="domain" description="DNA mismatch repair proteins mutS family" evidence="5">
    <location>
        <begin position="542"/>
        <end position="558"/>
    </location>
</feature>
<evidence type="ECO:0000256" key="3">
    <source>
        <dbReference type="ARBA" id="ARBA00023125"/>
    </source>
</evidence>
<dbReference type="SUPFAM" id="SSF48334">
    <property type="entry name" value="DNA repair protein MutS, domain III"/>
    <property type="match status" value="1"/>
</dbReference>
<dbReference type="GO" id="GO:0004519">
    <property type="term" value="F:endonuclease activity"/>
    <property type="evidence" value="ECO:0007669"/>
    <property type="project" value="InterPro"/>
</dbReference>
<dbReference type="NCBIfam" id="TIGR01069">
    <property type="entry name" value="mutS2"/>
    <property type="match status" value="1"/>
</dbReference>
<dbReference type="InterPro" id="IPR045076">
    <property type="entry name" value="MutS"/>
</dbReference>
<dbReference type="InterPro" id="IPR005747">
    <property type="entry name" value="MutS2"/>
</dbReference>
<dbReference type="Proteomes" id="UP000236161">
    <property type="component" value="Unassembled WGS sequence"/>
</dbReference>
<keyword evidence="2" id="KW-0067">ATP-binding</keyword>
<keyword evidence="7" id="KW-1185">Reference proteome</keyword>
<evidence type="ECO:0000313" key="6">
    <source>
        <dbReference type="EMBL" id="PKA64181.1"/>
    </source>
</evidence>
<dbReference type="PANTHER" id="PTHR48466">
    <property type="entry name" value="OS10G0509000 PROTEIN-RELATED"/>
    <property type="match status" value="1"/>
</dbReference>
<evidence type="ECO:0000256" key="2">
    <source>
        <dbReference type="ARBA" id="ARBA00022840"/>
    </source>
</evidence>
<evidence type="ECO:0000259" key="5">
    <source>
        <dbReference type="PROSITE" id="PS00486"/>
    </source>
</evidence>
<dbReference type="OrthoDB" id="1924787at2759"/>
<proteinExistence type="predicted"/>